<evidence type="ECO:0000256" key="1">
    <source>
        <dbReference type="SAM" id="MobiDB-lite"/>
    </source>
</evidence>
<dbReference type="Proteomes" id="UP000007015">
    <property type="component" value="Chromosome 10"/>
</dbReference>
<dbReference type="AlphaFoldDB" id="A2Z6L5"/>
<accession>A2Z6L5</accession>
<proteinExistence type="predicted"/>
<feature type="compositionally biased region" description="Polar residues" evidence="1">
    <location>
        <begin position="59"/>
        <end position="80"/>
    </location>
</feature>
<reference evidence="2 3" key="1">
    <citation type="journal article" date="2005" name="PLoS Biol.">
        <title>The genomes of Oryza sativa: a history of duplications.</title>
        <authorList>
            <person name="Yu J."/>
            <person name="Wang J."/>
            <person name="Lin W."/>
            <person name="Li S."/>
            <person name="Li H."/>
            <person name="Zhou J."/>
            <person name="Ni P."/>
            <person name="Dong W."/>
            <person name="Hu S."/>
            <person name="Zeng C."/>
            <person name="Zhang J."/>
            <person name="Zhang Y."/>
            <person name="Li R."/>
            <person name="Xu Z."/>
            <person name="Li S."/>
            <person name="Li X."/>
            <person name="Zheng H."/>
            <person name="Cong L."/>
            <person name="Lin L."/>
            <person name="Yin J."/>
            <person name="Geng J."/>
            <person name="Li G."/>
            <person name="Shi J."/>
            <person name="Liu J."/>
            <person name="Lv H."/>
            <person name="Li J."/>
            <person name="Wang J."/>
            <person name="Deng Y."/>
            <person name="Ran L."/>
            <person name="Shi X."/>
            <person name="Wang X."/>
            <person name="Wu Q."/>
            <person name="Li C."/>
            <person name="Ren X."/>
            <person name="Wang J."/>
            <person name="Wang X."/>
            <person name="Li D."/>
            <person name="Liu D."/>
            <person name="Zhang X."/>
            <person name="Ji Z."/>
            <person name="Zhao W."/>
            <person name="Sun Y."/>
            <person name="Zhang Z."/>
            <person name="Bao J."/>
            <person name="Han Y."/>
            <person name="Dong L."/>
            <person name="Ji J."/>
            <person name="Chen P."/>
            <person name="Wu S."/>
            <person name="Liu J."/>
            <person name="Xiao Y."/>
            <person name="Bu D."/>
            <person name="Tan J."/>
            <person name="Yang L."/>
            <person name="Ye C."/>
            <person name="Zhang J."/>
            <person name="Xu J."/>
            <person name="Zhou Y."/>
            <person name="Yu Y."/>
            <person name="Zhang B."/>
            <person name="Zhuang S."/>
            <person name="Wei H."/>
            <person name="Liu B."/>
            <person name="Lei M."/>
            <person name="Yu H."/>
            <person name="Li Y."/>
            <person name="Xu H."/>
            <person name="Wei S."/>
            <person name="He X."/>
            <person name="Fang L."/>
            <person name="Zhang Z."/>
            <person name="Zhang Y."/>
            <person name="Huang X."/>
            <person name="Su Z."/>
            <person name="Tong W."/>
            <person name="Li J."/>
            <person name="Tong Z."/>
            <person name="Li S."/>
            <person name="Ye J."/>
            <person name="Wang L."/>
            <person name="Fang L."/>
            <person name="Lei T."/>
            <person name="Chen C."/>
            <person name="Chen H."/>
            <person name="Xu Z."/>
            <person name="Li H."/>
            <person name="Huang H."/>
            <person name="Zhang F."/>
            <person name="Xu H."/>
            <person name="Li N."/>
            <person name="Zhao C."/>
            <person name="Li S."/>
            <person name="Dong L."/>
            <person name="Huang Y."/>
            <person name="Li L."/>
            <person name="Xi Y."/>
            <person name="Qi Q."/>
            <person name="Li W."/>
            <person name="Zhang B."/>
            <person name="Hu W."/>
            <person name="Zhang Y."/>
            <person name="Tian X."/>
            <person name="Jiao Y."/>
            <person name="Liang X."/>
            <person name="Jin J."/>
            <person name="Gao L."/>
            <person name="Zheng W."/>
            <person name="Hao B."/>
            <person name="Liu S."/>
            <person name="Wang W."/>
            <person name="Yuan L."/>
            <person name="Cao M."/>
            <person name="McDermott J."/>
            <person name="Samudrala R."/>
            <person name="Wang J."/>
            <person name="Wong G.K."/>
            <person name="Yang H."/>
        </authorList>
    </citation>
    <scope>NUCLEOTIDE SEQUENCE [LARGE SCALE GENOMIC DNA]</scope>
    <source>
        <strain evidence="3">cv. 93-11</strain>
    </source>
</reference>
<feature type="region of interest" description="Disordered" evidence="1">
    <location>
        <begin position="56"/>
        <end position="80"/>
    </location>
</feature>
<gene>
    <name evidence="2" type="ORF">OsI_33293</name>
</gene>
<evidence type="ECO:0000313" key="3">
    <source>
        <dbReference type="Proteomes" id="UP000007015"/>
    </source>
</evidence>
<dbReference type="STRING" id="39946.A2Z6L5"/>
<name>A2Z6L5_ORYSI</name>
<dbReference type="HOGENOM" id="CLU_2594050_0_0_1"/>
<dbReference type="Gramene" id="BGIOSGA032045-TA">
    <property type="protein sequence ID" value="BGIOSGA032045-PA"/>
    <property type="gene ID" value="BGIOSGA032045"/>
</dbReference>
<protein>
    <submittedName>
        <fullName evidence="2">Uncharacterized protein</fullName>
    </submittedName>
</protein>
<dbReference type="Gene3D" id="3.30.200.20">
    <property type="entry name" value="Phosphorylase Kinase, domain 1"/>
    <property type="match status" value="1"/>
</dbReference>
<organism evidence="2 3">
    <name type="scientific">Oryza sativa subsp. indica</name>
    <name type="common">Rice</name>
    <dbReference type="NCBI Taxonomy" id="39946"/>
    <lineage>
        <taxon>Eukaryota</taxon>
        <taxon>Viridiplantae</taxon>
        <taxon>Streptophyta</taxon>
        <taxon>Embryophyta</taxon>
        <taxon>Tracheophyta</taxon>
        <taxon>Spermatophyta</taxon>
        <taxon>Magnoliopsida</taxon>
        <taxon>Liliopsida</taxon>
        <taxon>Poales</taxon>
        <taxon>Poaceae</taxon>
        <taxon>BOP clade</taxon>
        <taxon>Oryzoideae</taxon>
        <taxon>Oryzeae</taxon>
        <taxon>Oryzinae</taxon>
        <taxon>Oryza</taxon>
        <taxon>Oryza sativa</taxon>
    </lineage>
</organism>
<dbReference type="EMBL" id="CM000135">
    <property type="protein sequence ID" value="EAY78249.1"/>
    <property type="molecule type" value="Genomic_DNA"/>
</dbReference>
<keyword evidence="3" id="KW-1185">Reference proteome</keyword>
<sequence>MKVVDCRALSKKGKLGHAAAEKRILRWLDHPFMPAMFDDFDAGQIYSPTHNAKACPVVDSQSRSPGSTPLRCSSRSSICT</sequence>
<evidence type="ECO:0000313" key="2">
    <source>
        <dbReference type="EMBL" id="EAY78249.1"/>
    </source>
</evidence>